<gene>
    <name evidence="2" type="ORF">CIAN88_03275</name>
    <name evidence="3" type="ORF">G4D54_01890</name>
</gene>
<evidence type="ECO:0000313" key="3">
    <source>
        <dbReference type="EMBL" id="QJA01254.1"/>
    </source>
</evidence>
<organism evidence="2 4">
    <name type="scientific">Clostridium innocuum</name>
    <dbReference type="NCBI Taxonomy" id="1522"/>
    <lineage>
        <taxon>Bacteria</taxon>
        <taxon>Bacillati</taxon>
        <taxon>Bacillota</taxon>
        <taxon>Clostridia</taxon>
        <taxon>Eubacteriales</taxon>
        <taxon>Clostridiaceae</taxon>
        <taxon>Clostridium</taxon>
    </lineage>
</organism>
<dbReference type="AlphaFoldDB" id="A0A099IBC1"/>
<dbReference type="Proteomes" id="UP000503330">
    <property type="component" value="Chromosome"/>
</dbReference>
<feature type="domain" description="Transcription regulator AsnC/Lrp ligand binding" evidence="1">
    <location>
        <begin position="66"/>
        <end position="140"/>
    </location>
</feature>
<dbReference type="RefSeq" id="WP_002607040.1">
    <property type="nucleotide sequence ID" value="NZ_BAAACC010000012.1"/>
</dbReference>
<dbReference type="InterPro" id="IPR011008">
    <property type="entry name" value="Dimeric_a/b-barrel"/>
</dbReference>
<dbReference type="Gene3D" id="1.10.10.10">
    <property type="entry name" value="Winged helix-like DNA-binding domain superfamily/Winged helix DNA-binding domain"/>
    <property type="match status" value="1"/>
</dbReference>
<dbReference type="PANTHER" id="PTHR30154:SF34">
    <property type="entry name" value="TRANSCRIPTIONAL REGULATOR AZLB"/>
    <property type="match status" value="1"/>
</dbReference>
<dbReference type="InterPro" id="IPR019887">
    <property type="entry name" value="Tscrpt_reg_AsnC/Lrp_C"/>
</dbReference>
<reference evidence="3 5" key="2">
    <citation type="submission" date="2020-02" db="EMBL/GenBank/DDBJ databases">
        <authorList>
            <person name="Kociolek L.K."/>
            <person name="Ozer E.A."/>
        </authorList>
    </citation>
    <scope>NUCLEOTIDE SEQUENCE [LARGE SCALE GENOMIC DNA]</scope>
    <source>
        <strain evidence="3 5">ATCC 14501</strain>
    </source>
</reference>
<dbReference type="InterPro" id="IPR036390">
    <property type="entry name" value="WH_DNA-bd_sf"/>
</dbReference>
<dbReference type="Gene3D" id="3.30.70.920">
    <property type="match status" value="1"/>
</dbReference>
<dbReference type="GO" id="GO:0005829">
    <property type="term" value="C:cytosol"/>
    <property type="evidence" value="ECO:0007669"/>
    <property type="project" value="TreeGrafter"/>
</dbReference>
<sequence length="162" mass="18669">MKKELLLSLLETNARYSTRDLADVLLEDEESVIHTMSDLEKKKVICGYHTIINWEKTNKDKVMALIEVDVTPERDFGYDRVAKNIYRYPEVDTMYLMSGKSEFIVIIYGRTMQEISNFVGAKLATTENVVSTSTFFVLKEYKVNGIVLDEEEKPSERLVVTP</sequence>
<dbReference type="SUPFAM" id="SSF54909">
    <property type="entry name" value="Dimeric alpha+beta barrel"/>
    <property type="match status" value="1"/>
</dbReference>
<accession>A0A099IBC1</accession>
<dbReference type="GO" id="GO:0043200">
    <property type="term" value="P:response to amino acid"/>
    <property type="evidence" value="ECO:0007669"/>
    <property type="project" value="TreeGrafter"/>
</dbReference>
<dbReference type="InterPro" id="IPR036388">
    <property type="entry name" value="WH-like_DNA-bd_sf"/>
</dbReference>
<dbReference type="EMBL" id="CP048838">
    <property type="protein sequence ID" value="QJA01254.1"/>
    <property type="molecule type" value="Genomic_DNA"/>
</dbReference>
<evidence type="ECO:0000313" key="4">
    <source>
        <dbReference type="Proteomes" id="UP000030008"/>
    </source>
</evidence>
<protein>
    <submittedName>
        <fullName evidence="2 3">AsnC family transcriptional regulator</fullName>
    </submittedName>
</protein>
<evidence type="ECO:0000313" key="2">
    <source>
        <dbReference type="EMBL" id="KGJ54487.1"/>
    </source>
</evidence>
<dbReference type="Proteomes" id="UP000030008">
    <property type="component" value="Unassembled WGS sequence"/>
</dbReference>
<dbReference type="Pfam" id="PF01037">
    <property type="entry name" value="AsnC_trans_reg"/>
    <property type="match status" value="1"/>
</dbReference>
<dbReference type="SUPFAM" id="SSF46785">
    <property type="entry name" value="Winged helix' DNA-binding domain"/>
    <property type="match status" value="1"/>
</dbReference>
<dbReference type="PANTHER" id="PTHR30154">
    <property type="entry name" value="LEUCINE-RESPONSIVE REGULATORY PROTEIN"/>
    <property type="match status" value="1"/>
</dbReference>
<name>A0A099IBC1_CLOIN</name>
<proteinExistence type="predicted"/>
<dbReference type="GeneID" id="61924249"/>
<evidence type="ECO:0000313" key="5">
    <source>
        <dbReference type="Proteomes" id="UP000503330"/>
    </source>
</evidence>
<reference evidence="2 4" key="1">
    <citation type="submission" date="2014-08" db="EMBL/GenBank/DDBJ databases">
        <title>Clostridium innocuum, an unnegligible vancomycin-resistant pathogen causing extra-intestinal infections.</title>
        <authorList>
            <person name="Feng Y."/>
            <person name="Chiu C.-H."/>
        </authorList>
    </citation>
    <scope>NUCLEOTIDE SEQUENCE [LARGE SCALE GENOMIC DNA]</scope>
    <source>
        <strain evidence="2 4">AN88</strain>
    </source>
</reference>
<dbReference type="GO" id="GO:0043565">
    <property type="term" value="F:sequence-specific DNA binding"/>
    <property type="evidence" value="ECO:0007669"/>
    <property type="project" value="TreeGrafter"/>
</dbReference>
<evidence type="ECO:0000259" key="1">
    <source>
        <dbReference type="Pfam" id="PF01037"/>
    </source>
</evidence>
<dbReference type="EMBL" id="JQIF01000015">
    <property type="protein sequence ID" value="KGJ54487.1"/>
    <property type="molecule type" value="Genomic_DNA"/>
</dbReference>